<evidence type="ECO:0000313" key="1">
    <source>
        <dbReference type="EMBL" id="CDH46561.1"/>
    </source>
</evidence>
<organism evidence="1 2">
    <name type="scientific">Candidatus Contendobacter odensis Run_B_J11</name>
    <dbReference type="NCBI Taxonomy" id="1400861"/>
    <lineage>
        <taxon>Bacteria</taxon>
        <taxon>Pseudomonadati</taxon>
        <taxon>Pseudomonadota</taxon>
        <taxon>Gammaproteobacteria</taxon>
        <taxon>Candidatus Competibacteraceae</taxon>
        <taxon>Candidatus Contendibacter</taxon>
    </lineage>
</organism>
<evidence type="ECO:0000313" key="2">
    <source>
        <dbReference type="Proteomes" id="UP000019184"/>
    </source>
</evidence>
<accession>A0A7U7GEU3</accession>
<sequence length="124" mass="14546">MEYCVRSLPLITFLQWVPDPIVMEFLVFMKKLLIALDYDGTYTEDPKLWDAFIALATKLGHRVICCTMRYEDTEGDEVKDLLRGKVERIFFTGRKNKTESLSAHEVFPDIWIDDAPHWIFQDAL</sequence>
<gene>
    <name evidence="1" type="ORF">BN874_520002</name>
</gene>
<protein>
    <submittedName>
        <fullName evidence="1">Uncharacterized protein</fullName>
    </submittedName>
</protein>
<reference evidence="1 2" key="1">
    <citation type="journal article" date="2014" name="ISME J.">
        <title>Candidatus Competibacter-lineage genomes retrieved from metagenomes reveal functional metabolic diversity.</title>
        <authorList>
            <person name="McIlroy S.J."/>
            <person name="Albertsen M."/>
            <person name="Andresen E.K."/>
            <person name="Saunders A.M."/>
            <person name="Kristiansen R."/>
            <person name="Stokholm-Bjerregaard M."/>
            <person name="Nielsen K.L."/>
            <person name="Nielsen P.H."/>
        </authorList>
    </citation>
    <scope>NUCLEOTIDE SEQUENCE [LARGE SCALE GENOMIC DNA]</scope>
    <source>
        <strain evidence="1 2">Run_B_J11</strain>
    </source>
</reference>
<dbReference type="AlphaFoldDB" id="A0A7U7GEU3"/>
<dbReference type="EMBL" id="CBTK010000268">
    <property type="protein sequence ID" value="CDH46561.1"/>
    <property type="molecule type" value="Genomic_DNA"/>
</dbReference>
<proteinExistence type="predicted"/>
<keyword evidence="2" id="KW-1185">Reference proteome</keyword>
<comment type="caution">
    <text evidence="1">The sequence shown here is derived from an EMBL/GenBank/DDBJ whole genome shotgun (WGS) entry which is preliminary data.</text>
</comment>
<name>A0A7U7GEU3_9GAMM</name>
<dbReference type="Proteomes" id="UP000019184">
    <property type="component" value="Unassembled WGS sequence"/>
</dbReference>